<keyword evidence="2" id="KW-1003">Cell membrane</keyword>
<dbReference type="Pfam" id="PF12698">
    <property type="entry name" value="ABC2_membrane_3"/>
    <property type="match status" value="1"/>
</dbReference>
<evidence type="ECO:0000256" key="5">
    <source>
        <dbReference type="ARBA" id="ARBA00023136"/>
    </source>
</evidence>
<keyword evidence="5 6" id="KW-0472">Membrane</keyword>
<evidence type="ECO:0000313" key="8">
    <source>
        <dbReference type="EMBL" id="MFD2866315.1"/>
    </source>
</evidence>
<feature type="transmembrane region" description="Helical" evidence="6">
    <location>
        <begin position="349"/>
        <end position="372"/>
    </location>
</feature>
<keyword evidence="3 6" id="KW-0812">Transmembrane</keyword>
<evidence type="ECO:0000256" key="2">
    <source>
        <dbReference type="ARBA" id="ARBA00022475"/>
    </source>
</evidence>
<name>A0ABW5XSB2_9SPHI</name>
<accession>A0ABW5XSB2</accession>
<feature type="domain" description="ABC-2 type transporter transmembrane" evidence="7">
    <location>
        <begin position="20"/>
        <end position="419"/>
    </location>
</feature>
<evidence type="ECO:0000259" key="7">
    <source>
        <dbReference type="Pfam" id="PF12698"/>
    </source>
</evidence>
<evidence type="ECO:0000313" key="9">
    <source>
        <dbReference type="Proteomes" id="UP001597601"/>
    </source>
</evidence>
<evidence type="ECO:0000256" key="3">
    <source>
        <dbReference type="ARBA" id="ARBA00022692"/>
    </source>
</evidence>
<sequence>MFKLWLSVKKDIRILLRDKVGISLMFVMPIVLVVVVTSIQNSTFQLVAKNKLPIVICNTDTGKASAQFIESVNNIGMFEVVQIASTKSAFITADMDDKDAMLGVVIPSNFSAEIGKKAQAASDKAMEAFSGQTDSPAVSGAKPNNDLTSLTLYYNPSLQESMRFSIQGAVQSALQIVQTRQTLRTLYYDSNDKELPKSLENEMLNSSAKITMLPASKDGTRTAPNASQHNVPAWTIFAMFFVIMSLGGSVVREKVSGSFIRLKTLPTNFLVGLLSKQITYLIVTLLQALVIFSMGILLFPLIGLPPLNLPSDLFALFLVTLVCGWCAVSYAICVGVFANTQEQSNGFGAISIVILACIGGLMVPSFAMQGLAKTLTNISPMHWCLEAYYSLFLENVKLQHVLNNIGLLFIITIVIQIVTYLGLKRKNLI</sequence>
<reference evidence="9" key="1">
    <citation type="journal article" date="2019" name="Int. J. Syst. Evol. Microbiol.">
        <title>The Global Catalogue of Microorganisms (GCM) 10K type strain sequencing project: providing services to taxonomists for standard genome sequencing and annotation.</title>
        <authorList>
            <consortium name="The Broad Institute Genomics Platform"/>
            <consortium name="The Broad Institute Genome Sequencing Center for Infectious Disease"/>
            <person name="Wu L."/>
            <person name="Ma J."/>
        </authorList>
    </citation>
    <scope>NUCLEOTIDE SEQUENCE [LARGE SCALE GENOMIC DNA]</scope>
    <source>
        <strain evidence="9">KCTC 52232</strain>
    </source>
</reference>
<comment type="caution">
    <text evidence="8">The sequence shown here is derived from an EMBL/GenBank/DDBJ whole genome shotgun (WGS) entry which is preliminary data.</text>
</comment>
<dbReference type="InterPro" id="IPR013525">
    <property type="entry name" value="ABC2_TM"/>
</dbReference>
<feature type="transmembrane region" description="Helical" evidence="6">
    <location>
        <begin position="314"/>
        <end position="337"/>
    </location>
</feature>
<protein>
    <submittedName>
        <fullName evidence="8">ABC transporter permease</fullName>
    </submittedName>
</protein>
<feature type="transmembrane region" description="Helical" evidence="6">
    <location>
        <begin position="278"/>
        <end position="302"/>
    </location>
</feature>
<dbReference type="Gene3D" id="3.40.1710.10">
    <property type="entry name" value="abc type-2 transporter like domain"/>
    <property type="match status" value="1"/>
</dbReference>
<organism evidence="8 9">
    <name type="scientific">Mucilaginibacter antarcticus</name>
    <dbReference type="NCBI Taxonomy" id="1855725"/>
    <lineage>
        <taxon>Bacteria</taxon>
        <taxon>Pseudomonadati</taxon>
        <taxon>Bacteroidota</taxon>
        <taxon>Sphingobacteriia</taxon>
        <taxon>Sphingobacteriales</taxon>
        <taxon>Sphingobacteriaceae</taxon>
        <taxon>Mucilaginibacter</taxon>
    </lineage>
</organism>
<feature type="transmembrane region" description="Helical" evidence="6">
    <location>
        <begin position="401"/>
        <end position="423"/>
    </location>
</feature>
<gene>
    <name evidence="8" type="ORF">ACFSYC_16585</name>
</gene>
<dbReference type="PANTHER" id="PTHR30294">
    <property type="entry name" value="MEMBRANE COMPONENT OF ABC TRANSPORTER YHHJ-RELATED"/>
    <property type="match status" value="1"/>
</dbReference>
<evidence type="ECO:0000256" key="4">
    <source>
        <dbReference type="ARBA" id="ARBA00022989"/>
    </source>
</evidence>
<dbReference type="EMBL" id="JBHUON010000024">
    <property type="protein sequence ID" value="MFD2866315.1"/>
    <property type="molecule type" value="Genomic_DNA"/>
</dbReference>
<dbReference type="Proteomes" id="UP001597601">
    <property type="component" value="Unassembled WGS sequence"/>
</dbReference>
<keyword evidence="4 6" id="KW-1133">Transmembrane helix</keyword>
<evidence type="ECO:0000256" key="1">
    <source>
        <dbReference type="ARBA" id="ARBA00004651"/>
    </source>
</evidence>
<comment type="subcellular location">
    <subcellularLocation>
        <location evidence="1">Cell membrane</location>
        <topology evidence="1">Multi-pass membrane protein</topology>
    </subcellularLocation>
</comment>
<proteinExistence type="predicted"/>
<dbReference type="PANTHER" id="PTHR30294:SF38">
    <property type="entry name" value="TRANSPORT PERMEASE PROTEIN"/>
    <property type="match status" value="1"/>
</dbReference>
<dbReference type="InterPro" id="IPR051449">
    <property type="entry name" value="ABC-2_transporter_component"/>
</dbReference>
<feature type="transmembrane region" description="Helical" evidence="6">
    <location>
        <begin position="231"/>
        <end position="251"/>
    </location>
</feature>
<dbReference type="RefSeq" id="WP_377129837.1">
    <property type="nucleotide sequence ID" value="NZ_JBHUHN010000001.1"/>
</dbReference>
<feature type="transmembrane region" description="Helical" evidence="6">
    <location>
        <begin position="20"/>
        <end position="39"/>
    </location>
</feature>
<evidence type="ECO:0000256" key="6">
    <source>
        <dbReference type="SAM" id="Phobius"/>
    </source>
</evidence>
<keyword evidence="9" id="KW-1185">Reference proteome</keyword>